<reference evidence="1" key="2">
    <citation type="submission" date="2015-02" db="UniProtKB">
        <authorList>
            <consortium name="EnsemblMetazoa"/>
        </authorList>
    </citation>
    <scope>IDENTIFICATION</scope>
</reference>
<accession>T1IY54</accession>
<keyword evidence="2" id="KW-1185">Reference proteome</keyword>
<name>T1IY54_STRMM</name>
<evidence type="ECO:0000313" key="2">
    <source>
        <dbReference type="Proteomes" id="UP000014500"/>
    </source>
</evidence>
<dbReference type="Proteomes" id="UP000014500">
    <property type="component" value="Unassembled WGS sequence"/>
</dbReference>
<dbReference type="EMBL" id="JH431671">
    <property type="status" value="NOT_ANNOTATED_CDS"/>
    <property type="molecule type" value="Genomic_DNA"/>
</dbReference>
<reference evidence="2" key="1">
    <citation type="submission" date="2011-05" db="EMBL/GenBank/DDBJ databases">
        <authorList>
            <person name="Richards S.R."/>
            <person name="Qu J."/>
            <person name="Jiang H."/>
            <person name="Jhangiani S.N."/>
            <person name="Agravi P."/>
            <person name="Goodspeed R."/>
            <person name="Gross S."/>
            <person name="Mandapat C."/>
            <person name="Jackson L."/>
            <person name="Mathew T."/>
            <person name="Pu L."/>
            <person name="Thornton R."/>
            <person name="Saada N."/>
            <person name="Wilczek-Boney K.B."/>
            <person name="Lee S."/>
            <person name="Kovar C."/>
            <person name="Wu Y."/>
            <person name="Scherer S.E."/>
            <person name="Worley K.C."/>
            <person name="Muzny D.M."/>
            <person name="Gibbs R."/>
        </authorList>
    </citation>
    <scope>NUCLEOTIDE SEQUENCE</scope>
    <source>
        <strain evidence="2">Brora</strain>
    </source>
</reference>
<organism evidence="1 2">
    <name type="scientific">Strigamia maritima</name>
    <name type="common">European centipede</name>
    <name type="synonym">Geophilus maritimus</name>
    <dbReference type="NCBI Taxonomy" id="126957"/>
    <lineage>
        <taxon>Eukaryota</taxon>
        <taxon>Metazoa</taxon>
        <taxon>Ecdysozoa</taxon>
        <taxon>Arthropoda</taxon>
        <taxon>Myriapoda</taxon>
        <taxon>Chilopoda</taxon>
        <taxon>Pleurostigmophora</taxon>
        <taxon>Geophilomorpha</taxon>
        <taxon>Linotaeniidae</taxon>
        <taxon>Strigamia</taxon>
    </lineage>
</organism>
<dbReference type="AlphaFoldDB" id="T1IY54"/>
<dbReference type="EnsemblMetazoa" id="SMAR006155-RA">
    <property type="protein sequence ID" value="SMAR006155-PA"/>
    <property type="gene ID" value="SMAR006155"/>
</dbReference>
<dbReference type="HOGENOM" id="CLU_2852507_0_0_1"/>
<protein>
    <submittedName>
        <fullName evidence="1">Uncharacterized protein</fullName>
    </submittedName>
</protein>
<sequence>MATNGPLASGGDTWNIHDQIEQLHGLINLSFILVEFSISNAQHVHAINLLHLLEEVSDHDQTLSI</sequence>
<proteinExistence type="predicted"/>
<evidence type="ECO:0000313" key="1">
    <source>
        <dbReference type="EnsemblMetazoa" id="SMAR006155-PA"/>
    </source>
</evidence>